<protein>
    <submittedName>
        <fullName evidence="1">Uncharacterized protein</fullName>
    </submittedName>
</protein>
<dbReference type="Proteomes" id="UP000499080">
    <property type="component" value="Unassembled WGS sequence"/>
</dbReference>
<keyword evidence="2" id="KW-1185">Reference proteome</keyword>
<evidence type="ECO:0000313" key="2">
    <source>
        <dbReference type="Proteomes" id="UP000499080"/>
    </source>
</evidence>
<name>A0A4Y2VAS1_ARAVE</name>
<proteinExistence type="predicted"/>
<gene>
    <name evidence="1" type="ORF">AVEN_242506_1</name>
</gene>
<sequence>MGERQLTVTETSFPTDLAPPLLRNYDGILMYVQAFTCALPMKGSVVTRQSLLSYGLHTRHCAKQNGQQFLPIVTCHKAPLPRSRRHCWNISVARFPLNLTHTILPWIACWHESPGSSSCITSTSSTALLHARSPPLLRAMNGQTVPR</sequence>
<dbReference type="EMBL" id="BGPR01044419">
    <property type="protein sequence ID" value="GBO21196.1"/>
    <property type="molecule type" value="Genomic_DNA"/>
</dbReference>
<evidence type="ECO:0000313" key="1">
    <source>
        <dbReference type="EMBL" id="GBO21196.1"/>
    </source>
</evidence>
<accession>A0A4Y2VAS1</accession>
<reference evidence="1 2" key="1">
    <citation type="journal article" date="2019" name="Sci. Rep.">
        <title>Orb-weaving spider Araneus ventricosus genome elucidates the spidroin gene catalogue.</title>
        <authorList>
            <person name="Kono N."/>
            <person name="Nakamura H."/>
            <person name="Ohtoshi R."/>
            <person name="Moran D.A.P."/>
            <person name="Shinohara A."/>
            <person name="Yoshida Y."/>
            <person name="Fujiwara M."/>
            <person name="Mori M."/>
            <person name="Tomita M."/>
            <person name="Arakawa K."/>
        </authorList>
    </citation>
    <scope>NUCLEOTIDE SEQUENCE [LARGE SCALE GENOMIC DNA]</scope>
</reference>
<organism evidence="1 2">
    <name type="scientific">Araneus ventricosus</name>
    <name type="common">Orbweaver spider</name>
    <name type="synonym">Epeira ventricosa</name>
    <dbReference type="NCBI Taxonomy" id="182803"/>
    <lineage>
        <taxon>Eukaryota</taxon>
        <taxon>Metazoa</taxon>
        <taxon>Ecdysozoa</taxon>
        <taxon>Arthropoda</taxon>
        <taxon>Chelicerata</taxon>
        <taxon>Arachnida</taxon>
        <taxon>Araneae</taxon>
        <taxon>Araneomorphae</taxon>
        <taxon>Entelegynae</taxon>
        <taxon>Araneoidea</taxon>
        <taxon>Araneidae</taxon>
        <taxon>Araneus</taxon>
    </lineage>
</organism>
<comment type="caution">
    <text evidence="1">The sequence shown here is derived from an EMBL/GenBank/DDBJ whole genome shotgun (WGS) entry which is preliminary data.</text>
</comment>
<dbReference type="AlphaFoldDB" id="A0A4Y2VAS1"/>